<evidence type="ECO:0000259" key="1">
    <source>
        <dbReference type="Pfam" id="PF01467"/>
    </source>
</evidence>
<dbReference type="PANTHER" id="PTHR12039:SF0">
    <property type="entry name" value="NICOTINAMIDE-NUCLEOTIDE ADENYLYLTRANSFERASE"/>
    <property type="match status" value="1"/>
</dbReference>
<name>A0A814HS05_9BILA</name>
<dbReference type="EMBL" id="CAJOBC010003441">
    <property type="protein sequence ID" value="CAF3783910.1"/>
    <property type="molecule type" value="Genomic_DNA"/>
</dbReference>
<dbReference type="SUPFAM" id="SSF52374">
    <property type="entry name" value="Nucleotidylyl transferase"/>
    <property type="match status" value="1"/>
</dbReference>
<accession>A0A814HS05</accession>
<dbReference type="GO" id="GO:0009435">
    <property type="term" value="P:NAD+ biosynthetic process"/>
    <property type="evidence" value="ECO:0007669"/>
    <property type="project" value="TreeGrafter"/>
</dbReference>
<evidence type="ECO:0000313" key="4">
    <source>
        <dbReference type="Proteomes" id="UP000663829"/>
    </source>
</evidence>
<dbReference type="EMBL" id="CAJNOQ010003440">
    <property type="protein sequence ID" value="CAF1012494.1"/>
    <property type="molecule type" value="Genomic_DNA"/>
</dbReference>
<feature type="domain" description="Cytidyltransferase-like" evidence="1">
    <location>
        <begin position="12"/>
        <end position="209"/>
    </location>
</feature>
<dbReference type="AlphaFoldDB" id="A0A814HS05"/>
<dbReference type="OrthoDB" id="422187at2759"/>
<dbReference type="PANTHER" id="PTHR12039">
    <property type="entry name" value="NICOTINAMIDE MONONUCLEOTIDE ADENYLYLTRANSFERASE"/>
    <property type="match status" value="1"/>
</dbReference>
<evidence type="ECO:0000313" key="3">
    <source>
        <dbReference type="EMBL" id="CAF3783910.1"/>
    </source>
</evidence>
<dbReference type="Proteomes" id="UP000681722">
    <property type="component" value="Unassembled WGS sequence"/>
</dbReference>
<proteinExistence type="predicted"/>
<dbReference type="Pfam" id="PF01467">
    <property type="entry name" value="CTP_transf_like"/>
    <property type="match status" value="1"/>
</dbReference>
<keyword evidence="4" id="KW-1185">Reference proteome</keyword>
<organism evidence="2 4">
    <name type="scientific">Didymodactylos carnosus</name>
    <dbReference type="NCBI Taxonomy" id="1234261"/>
    <lineage>
        <taxon>Eukaryota</taxon>
        <taxon>Metazoa</taxon>
        <taxon>Spiralia</taxon>
        <taxon>Gnathifera</taxon>
        <taxon>Rotifera</taxon>
        <taxon>Eurotatoria</taxon>
        <taxon>Bdelloidea</taxon>
        <taxon>Philodinida</taxon>
        <taxon>Philodinidae</taxon>
        <taxon>Didymodactylos</taxon>
    </lineage>
</organism>
<dbReference type="InterPro" id="IPR004821">
    <property type="entry name" value="Cyt_trans-like"/>
</dbReference>
<protein>
    <recommendedName>
        <fullName evidence="1">Cytidyltransferase-like domain-containing protein</fullName>
    </recommendedName>
</protein>
<dbReference type="Gene3D" id="3.40.50.620">
    <property type="entry name" value="HUPs"/>
    <property type="match status" value="1"/>
</dbReference>
<sequence length="260" mass="29720">MVESEKREAILVLGGAFNPVHTQHIALLEAAKTELESNGNFKIIGAYLAPASDNYVAHKLKSRIPLEKTLKLEHRLQLAKLAIQHGEFEWIAKSPFSSELLTRHYGSAYELGTRLQNMLTEDHKVEILIIAGGDRIVNKQGIAKWRKSPSSINAKTVCIQRQNDIRTTTTVKTLVEIWNEDLKLGLIQSPDRYLIINTPVAPVSSTLVRFYMNRWHASTNESEKEEIEHEIVTEKRLLNFDVMKYLKDHENDLYLPPEIK</sequence>
<dbReference type="GO" id="GO:0004515">
    <property type="term" value="F:nicotinate-nucleotide adenylyltransferase activity"/>
    <property type="evidence" value="ECO:0007669"/>
    <property type="project" value="TreeGrafter"/>
</dbReference>
<comment type="caution">
    <text evidence="2">The sequence shown here is derived from an EMBL/GenBank/DDBJ whole genome shotgun (WGS) entry which is preliminary data.</text>
</comment>
<dbReference type="InterPro" id="IPR014729">
    <property type="entry name" value="Rossmann-like_a/b/a_fold"/>
</dbReference>
<reference evidence="2" key="1">
    <citation type="submission" date="2021-02" db="EMBL/GenBank/DDBJ databases">
        <authorList>
            <person name="Nowell W R."/>
        </authorList>
    </citation>
    <scope>NUCLEOTIDE SEQUENCE</scope>
</reference>
<gene>
    <name evidence="2" type="ORF">GPM918_LOCUS14341</name>
    <name evidence="3" type="ORF">SRO942_LOCUS14343</name>
</gene>
<dbReference type="Proteomes" id="UP000663829">
    <property type="component" value="Unassembled WGS sequence"/>
</dbReference>
<evidence type="ECO:0000313" key="2">
    <source>
        <dbReference type="EMBL" id="CAF1012494.1"/>
    </source>
</evidence>
<dbReference type="InterPro" id="IPR051182">
    <property type="entry name" value="Euk_NMN_adenylyltrnsfrase"/>
</dbReference>
<dbReference type="GO" id="GO:0000309">
    <property type="term" value="F:nicotinamide-nucleotide adenylyltransferase activity"/>
    <property type="evidence" value="ECO:0007669"/>
    <property type="project" value="TreeGrafter"/>
</dbReference>